<evidence type="ECO:0000313" key="7">
    <source>
        <dbReference type="Proteomes" id="UP000306420"/>
    </source>
</evidence>
<evidence type="ECO:0000259" key="5">
    <source>
        <dbReference type="PROSITE" id="PS50931"/>
    </source>
</evidence>
<dbReference type="GO" id="GO:0003677">
    <property type="term" value="F:DNA binding"/>
    <property type="evidence" value="ECO:0007669"/>
    <property type="project" value="UniProtKB-KW"/>
</dbReference>
<keyword evidence="2" id="KW-0805">Transcription regulation</keyword>
<evidence type="ECO:0000256" key="4">
    <source>
        <dbReference type="ARBA" id="ARBA00023163"/>
    </source>
</evidence>
<organism evidence="6 7">
    <name type="scientific">Ruoffia tabacinasalis</name>
    <dbReference type="NCBI Taxonomy" id="87458"/>
    <lineage>
        <taxon>Bacteria</taxon>
        <taxon>Bacillati</taxon>
        <taxon>Bacillota</taxon>
        <taxon>Bacilli</taxon>
        <taxon>Lactobacillales</taxon>
        <taxon>Aerococcaceae</taxon>
        <taxon>Ruoffia</taxon>
    </lineage>
</organism>
<dbReference type="OrthoDB" id="9803735at2"/>
<dbReference type="SUPFAM" id="SSF53850">
    <property type="entry name" value="Periplasmic binding protein-like II"/>
    <property type="match status" value="1"/>
</dbReference>
<keyword evidence="4" id="KW-0804">Transcription</keyword>
<protein>
    <submittedName>
        <fullName evidence="6">LysR family transcriptional regulator</fullName>
    </submittedName>
</protein>
<dbReference type="PROSITE" id="PS50931">
    <property type="entry name" value="HTH_LYSR"/>
    <property type="match status" value="1"/>
</dbReference>
<feature type="domain" description="HTH lysR-type" evidence="5">
    <location>
        <begin position="2"/>
        <end position="60"/>
    </location>
</feature>
<dbReference type="EMBL" id="VBSP01000042">
    <property type="protein sequence ID" value="TLQ39958.1"/>
    <property type="molecule type" value="Genomic_DNA"/>
</dbReference>
<dbReference type="RefSeq" id="WP_138405204.1">
    <property type="nucleotide sequence ID" value="NZ_VBSP01000042.1"/>
</dbReference>
<evidence type="ECO:0000256" key="2">
    <source>
        <dbReference type="ARBA" id="ARBA00023015"/>
    </source>
</evidence>
<gene>
    <name evidence="6" type="ORF">FEZ33_09780</name>
</gene>
<dbReference type="PANTHER" id="PTHR30419:SF8">
    <property type="entry name" value="NITROGEN ASSIMILATION TRANSCRIPTIONAL ACTIVATOR-RELATED"/>
    <property type="match status" value="1"/>
</dbReference>
<dbReference type="PRINTS" id="PR00039">
    <property type="entry name" value="HTHLYSR"/>
</dbReference>
<dbReference type="AlphaFoldDB" id="A0A5R9DVC9"/>
<dbReference type="Gene3D" id="1.10.10.10">
    <property type="entry name" value="Winged helix-like DNA-binding domain superfamily/Winged helix DNA-binding domain"/>
    <property type="match status" value="1"/>
</dbReference>
<comment type="caution">
    <text evidence="6">The sequence shown here is derived from an EMBL/GenBank/DDBJ whole genome shotgun (WGS) entry which is preliminary data.</text>
</comment>
<proteinExistence type="inferred from homology"/>
<name>A0A5R9DVC9_9LACT</name>
<comment type="similarity">
    <text evidence="1">Belongs to the LysR transcriptional regulatory family.</text>
</comment>
<dbReference type="GO" id="GO:0005829">
    <property type="term" value="C:cytosol"/>
    <property type="evidence" value="ECO:0007669"/>
    <property type="project" value="TreeGrafter"/>
</dbReference>
<accession>A0A5R9DVC9</accession>
<dbReference type="Gene3D" id="3.40.190.290">
    <property type="match status" value="1"/>
</dbReference>
<dbReference type="InterPro" id="IPR050950">
    <property type="entry name" value="HTH-type_LysR_regulators"/>
</dbReference>
<sequence>MMEISQMQYFVEIVQSDCNLTVAAENLYVSQSALSQFIKNFEHQQGVSLFNRKNGRIVNVSDSGMHVYQSALKVLNQYNGLEHVIERESLFQKGTIKIGIHPTYLRFFFNKFIPRFLIENPDAHIEIVEAGTNELQQMLEDNVIHIAVLAPPKDFNTSKYEVHPLVRTEVVAFMGPDHPLVTKRLLKWNHLDSYHYVTYNKKDAVYYFVEDKLKENNSTAKQLFTSSSWDYMIETVIYNELIALLPTVYFSMFISRLNQMGVVEKRFEDPIPYIPTLMREKKKHYSKVEDFVFQSIYNNFHFENNTLKYDFLLDD</sequence>
<dbReference type="SUPFAM" id="SSF46785">
    <property type="entry name" value="Winged helix' DNA-binding domain"/>
    <property type="match status" value="1"/>
</dbReference>
<evidence type="ECO:0000256" key="1">
    <source>
        <dbReference type="ARBA" id="ARBA00009437"/>
    </source>
</evidence>
<dbReference type="InterPro" id="IPR036390">
    <property type="entry name" value="WH_DNA-bd_sf"/>
</dbReference>
<dbReference type="Proteomes" id="UP000306420">
    <property type="component" value="Unassembled WGS sequence"/>
</dbReference>
<dbReference type="Pfam" id="PF00126">
    <property type="entry name" value="HTH_1"/>
    <property type="match status" value="1"/>
</dbReference>
<dbReference type="PANTHER" id="PTHR30419">
    <property type="entry name" value="HTH-TYPE TRANSCRIPTIONAL REGULATOR YBHD"/>
    <property type="match status" value="1"/>
</dbReference>
<evidence type="ECO:0000313" key="6">
    <source>
        <dbReference type="EMBL" id="TLQ39958.1"/>
    </source>
</evidence>
<dbReference type="CDD" id="cd05466">
    <property type="entry name" value="PBP2_LTTR_substrate"/>
    <property type="match status" value="1"/>
</dbReference>
<dbReference type="InterPro" id="IPR005119">
    <property type="entry name" value="LysR_subst-bd"/>
</dbReference>
<dbReference type="GO" id="GO:0003700">
    <property type="term" value="F:DNA-binding transcription factor activity"/>
    <property type="evidence" value="ECO:0007669"/>
    <property type="project" value="InterPro"/>
</dbReference>
<evidence type="ECO:0000256" key="3">
    <source>
        <dbReference type="ARBA" id="ARBA00023125"/>
    </source>
</evidence>
<keyword evidence="3" id="KW-0238">DNA-binding</keyword>
<reference evidence="6 7" key="1">
    <citation type="submission" date="2019-05" db="EMBL/GenBank/DDBJ databases">
        <title>The metagenome of a microbial culture collection derived from dairy environment covers the genomic content of the human microbiome.</title>
        <authorList>
            <person name="Roder T."/>
            <person name="Wuthrich D."/>
            <person name="Sattari Z."/>
            <person name="Von Ah U."/>
            <person name="Bar C."/>
            <person name="Ronchi F."/>
            <person name="Macpherson A.J."/>
            <person name="Ganal-Vonarburg S.C."/>
            <person name="Bruggmann R."/>
            <person name="Vergeres G."/>
        </authorList>
    </citation>
    <scope>NUCLEOTIDE SEQUENCE [LARGE SCALE GENOMIC DNA]</scope>
    <source>
        <strain evidence="6 7">FAM 24227</strain>
    </source>
</reference>
<dbReference type="InterPro" id="IPR036388">
    <property type="entry name" value="WH-like_DNA-bd_sf"/>
</dbReference>
<dbReference type="Pfam" id="PF03466">
    <property type="entry name" value="LysR_substrate"/>
    <property type="match status" value="1"/>
</dbReference>
<dbReference type="InterPro" id="IPR000847">
    <property type="entry name" value="LysR_HTH_N"/>
</dbReference>